<dbReference type="EMBL" id="KZ084110">
    <property type="protein sequence ID" value="OSD01606.1"/>
    <property type="molecule type" value="Genomic_DNA"/>
</dbReference>
<sequence>MLSSPSSLGITSSLGVVADDTPDVLPLRLLLSSAYKCGGRSSLGQHRTTLRSLRRPARRDDSMRRSLLQVQYLPSQELCPAALHGDVLAVPSIPSAV</sequence>
<dbReference type="Proteomes" id="UP000193067">
    <property type="component" value="Unassembled WGS sequence"/>
</dbReference>
<name>A0A1Y2IKD5_TRAC3</name>
<organism evidence="1 2">
    <name type="scientific">Trametes coccinea (strain BRFM310)</name>
    <name type="common">Pycnoporus coccineus</name>
    <dbReference type="NCBI Taxonomy" id="1353009"/>
    <lineage>
        <taxon>Eukaryota</taxon>
        <taxon>Fungi</taxon>
        <taxon>Dikarya</taxon>
        <taxon>Basidiomycota</taxon>
        <taxon>Agaricomycotina</taxon>
        <taxon>Agaricomycetes</taxon>
        <taxon>Polyporales</taxon>
        <taxon>Polyporaceae</taxon>
        <taxon>Trametes</taxon>
    </lineage>
</organism>
<protein>
    <submittedName>
        <fullName evidence="1">Uncharacterized protein</fullName>
    </submittedName>
</protein>
<gene>
    <name evidence="1" type="ORF">PYCCODRAFT_488562</name>
</gene>
<keyword evidence="2" id="KW-1185">Reference proteome</keyword>
<evidence type="ECO:0000313" key="2">
    <source>
        <dbReference type="Proteomes" id="UP000193067"/>
    </source>
</evidence>
<reference evidence="1 2" key="1">
    <citation type="journal article" date="2015" name="Biotechnol. Biofuels">
        <title>Enhanced degradation of softwood versus hardwood by the white-rot fungus Pycnoporus coccineus.</title>
        <authorList>
            <person name="Couturier M."/>
            <person name="Navarro D."/>
            <person name="Chevret D."/>
            <person name="Henrissat B."/>
            <person name="Piumi F."/>
            <person name="Ruiz-Duenas F.J."/>
            <person name="Martinez A.T."/>
            <person name="Grigoriev I.V."/>
            <person name="Riley R."/>
            <person name="Lipzen A."/>
            <person name="Berrin J.G."/>
            <person name="Master E.R."/>
            <person name="Rosso M.N."/>
        </authorList>
    </citation>
    <scope>NUCLEOTIDE SEQUENCE [LARGE SCALE GENOMIC DNA]</scope>
    <source>
        <strain evidence="1 2">BRFM310</strain>
    </source>
</reference>
<dbReference type="AlphaFoldDB" id="A0A1Y2IKD5"/>
<evidence type="ECO:0000313" key="1">
    <source>
        <dbReference type="EMBL" id="OSD01606.1"/>
    </source>
</evidence>
<accession>A0A1Y2IKD5</accession>
<proteinExistence type="predicted"/>